<dbReference type="InterPro" id="IPR041462">
    <property type="entry name" value="Bact_A2M_MG6"/>
</dbReference>
<dbReference type="EMBL" id="JAEKPD010000009">
    <property type="protein sequence ID" value="MBJ3763325.1"/>
    <property type="molecule type" value="Genomic_DNA"/>
</dbReference>
<dbReference type="Pfam" id="PF17973">
    <property type="entry name" value="bMG10"/>
    <property type="match status" value="1"/>
</dbReference>
<dbReference type="SMART" id="SM00223">
    <property type="entry name" value="APPLE"/>
    <property type="match status" value="1"/>
</dbReference>
<dbReference type="Pfam" id="PF01835">
    <property type="entry name" value="MG2"/>
    <property type="match status" value="1"/>
</dbReference>
<evidence type="ECO:0000256" key="2">
    <source>
        <dbReference type="ARBA" id="ARBA00022729"/>
    </source>
</evidence>
<comment type="similarity">
    <text evidence="1">Belongs to the protease inhibitor I39 (alpha-2-macroglobulin) family. Bacterial alpha-2-macroglobulin subfamily.</text>
</comment>
<feature type="domain" description="Alpha-2-macroglobulin" evidence="8">
    <location>
        <begin position="1147"/>
        <end position="1235"/>
    </location>
</feature>
<dbReference type="InterPro" id="IPR000177">
    <property type="entry name" value="Apple"/>
</dbReference>
<feature type="domain" description="Apple" evidence="6">
    <location>
        <begin position="33"/>
        <end position="97"/>
    </location>
</feature>
<dbReference type="Pfam" id="PF17972">
    <property type="entry name" value="bMG5"/>
    <property type="match status" value="1"/>
</dbReference>
<feature type="domain" description="Alpha-2-macroglobulin bait region" evidence="7">
    <location>
        <begin position="944"/>
        <end position="1086"/>
    </location>
</feature>
<evidence type="ECO:0000256" key="5">
    <source>
        <dbReference type="SAM" id="SignalP"/>
    </source>
</evidence>
<dbReference type="PANTHER" id="PTHR40094">
    <property type="entry name" value="ALPHA-2-MACROGLOBULIN HOMOLOG"/>
    <property type="match status" value="1"/>
</dbReference>
<dbReference type="InterPro" id="IPR011625">
    <property type="entry name" value="A2M_N_BRD"/>
</dbReference>
<keyword evidence="2 5" id="KW-0732">Signal</keyword>
<dbReference type="Pfam" id="PF07703">
    <property type="entry name" value="A2M_BRD"/>
    <property type="match status" value="1"/>
</dbReference>
<evidence type="ECO:0000313" key="9">
    <source>
        <dbReference type="EMBL" id="MBJ3763325.1"/>
    </source>
</evidence>
<dbReference type="Pfam" id="PF14295">
    <property type="entry name" value="PAN_4"/>
    <property type="match status" value="1"/>
</dbReference>
<evidence type="ECO:0000313" key="10">
    <source>
        <dbReference type="Proteomes" id="UP000642488"/>
    </source>
</evidence>
<dbReference type="InterPro" id="IPR008930">
    <property type="entry name" value="Terpenoid_cyclase/PrenylTrfase"/>
</dbReference>
<dbReference type="InterPro" id="IPR049120">
    <property type="entry name" value="A2M_bMG2"/>
</dbReference>
<feature type="chain" id="PRO_5037532066" evidence="5">
    <location>
        <begin position="21"/>
        <end position="1793"/>
    </location>
</feature>
<evidence type="ECO:0000256" key="4">
    <source>
        <dbReference type="ARBA" id="ARBA00023157"/>
    </source>
</evidence>
<gene>
    <name evidence="9" type="ORF">ILP92_11260</name>
</gene>
<dbReference type="SMART" id="SM01359">
    <property type="entry name" value="A2M_N_2"/>
    <property type="match status" value="1"/>
</dbReference>
<evidence type="ECO:0000259" key="6">
    <source>
        <dbReference type="SMART" id="SM00223"/>
    </source>
</evidence>
<dbReference type="InterPro" id="IPR026284">
    <property type="entry name" value="A2MG_proteobact"/>
</dbReference>
<dbReference type="InterPro" id="IPR011626">
    <property type="entry name" value="Alpha-macroglobulin_TED"/>
</dbReference>
<dbReference type="Pfam" id="PF11974">
    <property type="entry name" value="bMG3"/>
    <property type="match status" value="1"/>
</dbReference>
<dbReference type="RefSeq" id="WP_198916496.1">
    <property type="nucleotide sequence ID" value="NZ_JAEKPD010000009.1"/>
</dbReference>
<dbReference type="Pfam" id="PF00207">
    <property type="entry name" value="A2M"/>
    <property type="match status" value="1"/>
</dbReference>
<reference evidence="9" key="1">
    <citation type="submission" date="2020-12" db="EMBL/GenBank/DDBJ databases">
        <title>Bacterial taxonomy.</title>
        <authorList>
            <person name="Pan X."/>
        </authorList>
    </citation>
    <scope>NUCLEOTIDE SEQUENCE</scope>
    <source>
        <strain evidence="9">KCTC 52957</strain>
    </source>
</reference>
<dbReference type="SMART" id="SM01360">
    <property type="entry name" value="A2M"/>
    <property type="match status" value="1"/>
</dbReference>
<proteinExistence type="inferred from homology"/>
<dbReference type="Pfam" id="PF21142">
    <property type="entry name" value="A2M_bMG2"/>
    <property type="match status" value="1"/>
</dbReference>
<dbReference type="InterPro" id="IPR041246">
    <property type="entry name" value="Bact_MG10"/>
</dbReference>
<dbReference type="SMART" id="SM01419">
    <property type="entry name" value="Thiol-ester_cl"/>
    <property type="match status" value="1"/>
</dbReference>
<sequence>MIRLVGLIASTVLLAAPLLADDVLPERRITVWENTDFFGGDVGSVFDTTRDACAAACLADGACQAFTFNTRSDSCFLKSTIEDQQGYIGALSGRLRDVAQPLRRDAALRAERLGALRSADLSAALQEARQLPFRHPRRGLSAVELAQAARASLSQGNPGQALRDTGEALGIADSAALWTDYARLALDLPEDDPAARQDLRARALSAAINGYLRAADPAGQAEALIVLATAFERNRRGRDSIDALRLAFDLAPSGSTRAALDRALGLFGFRVTDTEVESDLAAPRICVEFSEPLIASGQDYALYVRTDAGGIAVEAEDRRLCLGGLDHGTRYTLTLRSGLPAASGEVLQDDVDLALYVRDRAPLVRFPGRGYVLPAGGTVAVPIVTVNLDSVALELRRMSDRNLLRAMQEDLFARPVPNWRQDLFRDALTEPVWQGDGVVESALNRDVTTRLPLGDAVGDLAPGIYALQARIPGADPYDEPAATQWFVVSDIGLLSLQGSDGLHVFARSLSSADAKSGIALTLLSQANAELGRAVTDAEGRVTFGAGLTRGVGAAAPALVVARDGEADMAFLPLTGPAFDLDDRGVEGRDPAGPMDVFLTTDRGIYRAGDPLHATALLRDAQARAIEGVPLTAILSRPDGVEYARALSTDAPAGGHVFALGTAPEAPRGTWRLAIHAEPDAPALATQRLLVEDFLPERLDMDLTLPDGPLAPDARPTLEVDARYLFGAPAADLPVAVTLRVDPQDQVDAYPGATFGLHDQQPGAELRQLPALRTGADGRAQATLTLPEIAATQPARLTVTAAIREGSGRPVERQETRTLLPDTPMIGILSRFDGTLPENSEATFGLIATDGEIQARWRLSKVETRFQWYALDGRWDWEPVTTRTLVAEGEQTLGPTPAEIAVPVDWGTYELLVERQGAGPYLAASVAFSAGWYAPEGLTDTPDLLQVSLDAARYAPGDTARLRIVPRDAGQVLVHVVADRVIDSRVVAVGTDPVTVDLPVIQDWGQGAYVLATHLRPADTDQGPARAIGLAHAGVEPGAAALGARFEVPDRARPRAPLGVGLRVDGVAEGDTAFATIAAVDLGVLNLTGFDAPDPSAHYFGQRKLGIGLRDLYGRLIDGRSGAMGQVRSGGDAARGLTMQAPPPDAVVARFAGPLTVRDGVAQVDLDLPAFNGTLRLMAVVWSRAGVGQASSDVLVRDPIVAQVSLPRFLAPGDRSRMLVELTHADGPTGAVEVELSADGLAIATPPPARVALDQGQTRRLSVPIVAGDTGLARVTLALVTPDGTRLEQDHALPIRRLDPEIHRTSRFELAPGGTFTFGADVFAGLGDGSATLSAGAFGRIDVAGLLAGLDRYPYGCSEQVTSRALPLLYLGQLARSLGIDDGDDVAQRLRDAVAAVLARQDSAGSFGMWRADGGGLWLDAYVTDFLSRARSEGVAVPDAAFTRALDNLRNRVNYAADFDSGGEGLAYALYVLAREGAAAMGDLRYYADVKGRAFATPLARAQIGAALASYGDTARADAMFGLAAAGLGSGGDGWRDDYGTALRDRAGVLTLAIEAGSDAVDRAALAASLQSDTRLSTQEAAWSLLAAHALADAPDSPLTVDGAALDGPLLQLRAADTEAAPIAIGNPGDTPALLTLTTFGVPDTPRPAGGEGYAIERQYFTLDGLPADTREVAQGTRLVTLLTVQPFDDTGARLMIDDPLPAGFEIDNPALLRSGDIAALDWLDVVEDPQNVEFRDDRFLAAVDWRSDDAFRLAYIVRAVSPGDYRHPAASVEDMYRPRFRAHTATGAVSVLP</sequence>
<comment type="caution">
    <text evidence="9">The sequence shown here is derived from an EMBL/GenBank/DDBJ whole genome shotgun (WGS) entry which is preliminary data.</text>
</comment>
<evidence type="ECO:0000259" key="7">
    <source>
        <dbReference type="SMART" id="SM01359"/>
    </source>
</evidence>
<dbReference type="InterPro" id="IPR021868">
    <property type="entry name" value="Alpha_2_Macroglob_MG3"/>
</dbReference>
<dbReference type="GO" id="GO:0005615">
    <property type="term" value="C:extracellular space"/>
    <property type="evidence" value="ECO:0007669"/>
    <property type="project" value="InterPro"/>
</dbReference>
<dbReference type="PIRSF" id="PIRSF038980">
    <property type="entry name" value="A2M_bac"/>
    <property type="match status" value="1"/>
</dbReference>
<dbReference type="Pfam" id="PF17962">
    <property type="entry name" value="bMG6"/>
    <property type="match status" value="1"/>
</dbReference>
<keyword evidence="4" id="KW-1015">Disulfide bond</keyword>
<dbReference type="Pfam" id="PF07678">
    <property type="entry name" value="TED_complement"/>
    <property type="match status" value="1"/>
</dbReference>
<dbReference type="InterPro" id="IPR041203">
    <property type="entry name" value="Bact_A2M_MG5"/>
</dbReference>
<keyword evidence="3" id="KW-0677">Repeat</keyword>
<dbReference type="InterPro" id="IPR051802">
    <property type="entry name" value="YfhM-like"/>
</dbReference>
<protein>
    <submittedName>
        <fullName evidence="9">Alpha-2-macroglobulin family protein</fullName>
    </submittedName>
</protein>
<feature type="signal peptide" evidence="5">
    <location>
        <begin position="1"/>
        <end position="20"/>
    </location>
</feature>
<keyword evidence="10" id="KW-1185">Reference proteome</keyword>
<dbReference type="PANTHER" id="PTHR40094:SF1">
    <property type="entry name" value="UBIQUITIN DOMAIN-CONTAINING PROTEIN"/>
    <property type="match status" value="1"/>
</dbReference>
<accession>A0A934IIR8</accession>
<dbReference type="GO" id="GO:0004866">
    <property type="term" value="F:endopeptidase inhibitor activity"/>
    <property type="evidence" value="ECO:0007669"/>
    <property type="project" value="InterPro"/>
</dbReference>
<name>A0A934IIR8_9RHOB</name>
<evidence type="ECO:0000259" key="8">
    <source>
        <dbReference type="SMART" id="SM01360"/>
    </source>
</evidence>
<dbReference type="Gene3D" id="3.50.4.10">
    <property type="entry name" value="Hepatocyte Growth Factor"/>
    <property type="match status" value="1"/>
</dbReference>
<evidence type="ECO:0000256" key="3">
    <source>
        <dbReference type="ARBA" id="ARBA00022737"/>
    </source>
</evidence>
<dbReference type="InterPro" id="IPR002890">
    <property type="entry name" value="MG2"/>
</dbReference>
<dbReference type="InterPro" id="IPR001599">
    <property type="entry name" value="Macroglobln_a2"/>
</dbReference>
<dbReference type="Gene3D" id="2.60.40.1930">
    <property type="match status" value="1"/>
</dbReference>
<dbReference type="GO" id="GO:0006508">
    <property type="term" value="P:proteolysis"/>
    <property type="evidence" value="ECO:0007669"/>
    <property type="project" value="InterPro"/>
</dbReference>
<evidence type="ECO:0000256" key="1">
    <source>
        <dbReference type="ARBA" id="ARBA00010556"/>
    </source>
</evidence>
<dbReference type="Gene3D" id="1.50.10.20">
    <property type="match status" value="1"/>
</dbReference>
<dbReference type="CDD" id="cd02891">
    <property type="entry name" value="A2M_like"/>
    <property type="match status" value="1"/>
</dbReference>
<dbReference type="Proteomes" id="UP000642488">
    <property type="component" value="Unassembled WGS sequence"/>
</dbReference>
<dbReference type="InterPro" id="IPR003609">
    <property type="entry name" value="Pan_app"/>
</dbReference>
<dbReference type="SUPFAM" id="SSF48239">
    <property type="entry name" value="Terpenoid cyclases/Protein prenyltransferases"/>
    <property type="match status" value="1"/>
</dbReference>
<dbReference type="InterPro" id="IPR047565">
    <property type="entry name" value="Alpha-macroglob_thiol-ester_cl"/>
</dbReference>
<organism evidence="9 10">
    <name type="scientific">Palleronia pontilimi</name>
    <dbReference type="NCBI Taxonomy" id="1964209"/>
    <lineage>
        <taxon>Bacteria</taxon>
        <taxon>Pseudomonadati</taxon>
        <taxon>Pseudomonadota</taxon>
        <taxon>Alphaproteobacteria</taxon>
        <taxon>Rhodobacterales</taxon>
        <taxon>Roseobacteraceae</taxon>
        <taxon>Palleronia</taxon>
    </lineage>
</organism>